<comment type="caution">
    <text evidence="1">The sequence shown here is derived from an EMBL/GenBank/DDBJ whole genome shotgun (WGS) entry which is preliminary data.</text>
</comment>
<reference evidence="1 2" key="1">
    <citation type="submission" date="2020-09" db="EMBL/GenBank/DDBJ databases">
        <title>De no assembly of potato wild relative species, Solanum commersonii.</title>
        <authorList>
            <person name="Cho K."/>
        </authorList>
    </citation>
    <scope>NUCLEOTIDE SEQUENCE [LARGE SCALE GENOMIC DNA]</scope>
    <source>
        <strain evidence="1">LZ3.2</strain>
        <tissue evidence="1">Leaf</tissue>
    </source>
</reference>
<organism evidence="1 2">
    <name type="scientific">Solanum commersonii</name>
    <name type="common">Commerson's wild potato</name>
    <name type="synonym">Commerson's nightshade</name>
    <dbReference type="NCBI Taxonomy" id="4109"/>
    <lineage>
        <taxon>Eukaryota</taxon>
        <taxon>Viridiplantae</taxon>
        <taxon>Streptophyta</taxon>
        <taxon>Embryophyta</taxon>
        <taxon>Tracheophyta</taxon>
        <taxon>Spermatophyta</taxon>
        <taxon>Magnoliopsida</taxon>
        <taxon>eudicotyledons</taxon>
        <taxon>Gunneridae</taxon>
        <taxon>Pentapetalae</taxon>
        <taxon>asterids</taxon>
        <taxon>lamiids</taxon>
        <taxon>Solanales</taxon>
        <taxon>Solanaceae</taxon>
        <taxon>Solanoideae</taxon>
        <taxon>Solaneae</taxon>
        <taxon>Solanum</taxon>
    </lineage>
</organism>
<name>A0A9J6A9M6_SOLCO</name>
<gene>
    <name evidence="1" type="ORF">H5410_006616</name>
</gene>
<accession>A0A9J6A9M6</accession>
<dbReference type="Proteomes" id="UP000824120">
    <property type="component" value="Chromosome 2"/>
</dbReference>
<sequence length="97" mass="10928">MGGVGTEVDSNGWLVDEQWCVNGLEHYNCQRREKGEELGQAFHLCLMKEKGAFGPDQQDRFYRTGTGTGLRYRISLPEPGLTGTGFTGNFQWFRPVP</sequence>
<evidence type="ECO:0000313" key="2">
    <source>
        <dbReference type="Proteomes" id="UP000824120"/>
    </source>
</evidence>
<evidence type="ECO:0000313" key="1">
    <source>
        <dbReference type="EMBL" id="KAG5621398.1"/>
    </source>
</evidence>
<protein>
    <submittedName>
        <fullName evidence="1">Uncharacterized protein</fullName>
    </submittedName>
</protein>
<dbReference type="EMBL" id="JACXVP010000002">
    <property type="protein sequence ID" value="KAG5621398.1"/>
    <property type="molecule type" value="Genomic_DNA"/>
</dbReference>
<dbReference type="AlphaFoldDB" id="A0A9J6A9M6"/>
<proteinExistence type="predicted"/>
<keyword evidence="2" id="KW-1185">Reference proteome</keyword>